<dbReference type="InterPro" id="IPR013103">
    <property type="entry name" value="RVT_2"/>
</dbReference>
<dbReference type="Proteomes" id="UP000325315">
    <property type="component" value="Unassembled WGS sequence"/>
</dbReference>
<evidence type="ECO:0000256" key="1">
    <source>
        <dbReference type="SAM" id="MobiDB-lite"/>
    </source>
</evidence>
<gene>
    <name evidence="3" type="ORF">EPI10_000451</name>
</gene>
<sequence>MEGIVDFNHPLFLHPSDTLGFTRLKLLWGEYSALVPFASCHCEVSQLNHAHLVQQSQILLMQPLPSSNYHDKFSPKVVPSVLMGYSTTQKVPFSDSEFIVLKPPQPTVSTPHSPQLFSLQSTVSSSKPSTSNPVQSSSGPLSPEALVPKKSSHVSKPPQWLNDFICSNQPTSFPFQYPISNAISYVHLPSHTQHYIFLTSSLIEPTTYNEAIQYSHWIHAMNEELQALESNKTWSVISLLTGNVPIGCEWVYKIKYGWPLFQLDVYNAFLQGDLVEEVYMDLPAAGYEQSMHDYSLFTKKKRNDIVIMLIYVDDLLITGSSKSMIEELKEVLHQSFRRNDLRELKFFLGLEILRTKEGILINQRKYTLELIEETGIGGAKPAATPLELNNKLTSVEYDENLQQENGERNGDKFPDDKSSVEVEYRSTTVTATEVVWLDGLLTEIGIRRKQSIKLFCDSKVALQITANLVYHERTNHIEVDCHFIREKIQNGLIKTEHVSSTEQLAYIFTKTSGGSFVSCRHFMDNAILVQELMHSLKKMKGKKWHKKWKLVRDLRSGSNFLHLLFVDDIILFSKMDTVTMDSIGQVLKMFMREFSQCINFSKSKIIFPPIVMKVSNPELWKRYLGYRKGQGNSTQLVGMVYHLLKIRYPYRETEVPISPYEVGMKLIHEMDSLWVKLLFSKYAQDPRNPLVVVNVSSTWSFLHKISSLLGSRFRWVIKDGQSVKFWFDNWSGLGPLKELILRCEELLSFNQVCDRWEAQGPLSISLRLPQFLIDTFPSTPAPNIPNVVGTMLLLRERCLEENISSRGTPALGFPQLLKRFSISFAIVLSPRASRNPWLLGFSVGRTLFRHG</sequence>
<keyword evidence="4" id="KW-1185">Reference proteome</keyword>
<reference evidence="4" key="1">
    <citation type="journal article" date="2019" name="Plant Biotechnol. J.">
        <title>Genome sequencing of the Australian wild diploid species Gossypium australe highlights disease resistance and delayed gland morphogenesis.</title>
        <authorList>
            <person name="Cai Y."/>
            <person name="Cai X."/>
            <person name="Wang Q."/>
            <person name="Wang P."/>
            <person name="Zhang Y."/>
            <person name="Cai C."/>
            <person name="Xu Y."/>
            <person name="Wang K."/>
            <person name="Zhou Z."/>
            <person name="Wang C."/>
            <person name="Geng S."/>
            <person name="Li B."/>
            <person name="Dong Q."/>
            <person name="Hou Y."/>
            <person name="Wang H."/>
            <person name="Ai P."/>
            <person name="Liu Z."/>
            <person name="Yi F."/>
            <person name="Sun M."/>
            <person name="An G."/>
            <person name="Cheng J."/>
            <person name="Zhang Y."/>
            <person name="Shi Q."/>
            <person name="Xie Y."/>
            <person name="Shi X."/>
            <person name="Chang Y."/>
            <person name="Huang F."/>
            <person name="Chen Y."/>
            <person name="Hong S."/>
            <person name="Mi L."/>
            <person name="Sun Q."/>
            <person name="Zhang L."/>
            <person name="Zhou B."/>
            <person name="Peng R."/>
            <person name="Zhang X."/>
            <person name="Liu F."/>
        </authorList>
    </citation>
    <scope>NUCLEOTIDE SEQUENCE [LARGE SCALE GENOMIC DNA]</scope>
    <source>
        <strain evidence="4">cv. PA1801</strain>
    </source>
</reference>
<feature type="compositionally biased region" description="Low complexity" evidence="1">
    <location>
        <begin position="119"/>
        <end position="138"/>
    </location>
</feature>
<evidence type="ECO:0000313" key="4">
    <source>
        <dbReference type="Proteomes" id="UP000325315"/>
    </source>
</evidence>
<proteinExistence type="predicted"/>
<dbReference type="PANTHER" id="PTHR11439">
    <property type="entry name" value="GAG-POL-RELATED RETROTRANSPOSON"/>
    <property type="match status" value="1"/>
</dbReference>
<organism evidence="3 4">
    <name type="scientific">Gossypium australe</name>
    <dbReference type="NCBI Taxonomy" id="47621"/>
    <lineage>
        <taxon>Eukaryota</taxon>
        <taxon>Viridiplantae</taxon>
        <taxon>Streptophyta</taxon>
        <taxon>Embryophyta</taxon>
        <taxon>Tracheophyta</taxon>
        <taxon>Spermatophyta</taxon>
        <taxon>Magnoliopsida</taxon>
        <taxon>eudicotyledons</taxon>
        <taxon>Gunneridae</taxon>
        <taxon>Pentapetalae</taxon>
        <taxon>rosids</taxon>
        <taxon>malvids</taxon>
        <taxon>Malvales</taxon>
        <taxon>Malvaceae</taxon>
        <taxon>Malvoideae</taxon>
        <taxon>Gossypium</taxon>
    </lineage>
</organism>
<comment type="caution">
    <text evidence="3">The sequence shown here is derived from an EMBL/GenBank/DDBJ whole genome shotgun (WGS) entry which is preliminary data.</text>
</comment>
<dbReference type="AlphaFoldDB" id="A0A5B6V819"/>
<dbReference type="OrthoDB" id="411615at2759"/>
<dbReference type="SUPFAM" id="SSF56672">
    <property type="entry name" value="DNA/RNA polymerases"/>
    <property type="match status" value="1"/>
</dbReference>
<dbReference type="CDD" id="cd09272">
    <property type="entry name" value="RNase_HI_RT_Ty1"/>
    <property type="match status" value="1"/>
</dbReference>
<evidence type="ECO:0000313" key="3">
    <source>
        <dbReference type="EMBL" id="KAA3465257.1"/>
    </source>
</evidence>
<name>A0A5B6V819_9ROSI</name>
<feature type="region of interest" description="Disordered" evidence="1">
    <location>
        <begin position="119"/>
        <end position="154"/>
    </location>
</feature>
<dbReference type="EMBL" id="SMMG02000007">
    <property type="protein sequence ID" value="KAA3465257.1"/>
    <property type="molecule type" value="Genomic_DNA"/>
</dbReference>
<protein>
    <submittedName>
        <fullName evidence="3">Retrovirus-related Pol polyprotein from transposon TNT 1-94</fullName>
    </submittedName>
</protein>
<dbReference type="PANTHER" id="PTHR11439:SF511">
    <property type="match status" value="1"/>
</dbReference>
<feature type="domain" description="Reverse transcriptase Ty1/copia-type" evidence="2">
    <location>
        <begin position="286"/>
        <end position="387"/>
    </location>
</feature>
<accession>A0A5B6V819</accession>
<dbReference type="InterPro" id="IPR043502">
    <property type="entry name" value="DNA/RNA_pol_sf"/>
</dbReference>
<dbReference type="Pfam" id="PF07727">
    <property type="entry name" value="RVT_2"/>
    <property type="match status" value="1"/>
</dbReference>
<evidence type="ECO:0000259" key="2">
    <source>
        <dbReference type="Pfam" id="PF07727"/>
    </source>
</evidence>